<dbReference type="InterPro" id="IPR000923">
    <property type="entry name" value="BlueCu_1"/>
</dbReference>
<dbReference type="InterPro" id="IPR052721">
    <property type="entry name" value="ET_Amicyanin"/>
</dbReference>
<evidence type="ECO:0000313" key="6">
    <source>
        <dbReference type="EMBL" id="HIG62942.1"/>
    </source>
</evidence>
<protein>
    <recommendedName>
        <fullName evidence="5">Blue (type 1) copper domain-containing protein</fullName>
    </recommendedName>
</protein>
<dbReference type="InterPro" id="IPR008972">
    <property type="entry name" value="Cupredoxin"/>
</dbReference>
<feature type="domain" description="Blue (type 1) copper" evidence="5">
    <location>
        <begin position="1823"/>
        <end position="1892"/>
    </location>
</feature>
<evidence type="ECO:0000256" key="3">
    <source>
        <dbReference type="SAM" id="MobiDB-lite"/>
    </source>
</evidence>
<organism evidence="6 7">
    <name type="scientific">Marine Group III euryarchaeote</name>
    <dbReference type="NCBI Taxonomy" id="2173149"/>
    <lineage>
        <taxon>Archaea</taxon>
        <taxon>Methanobacteriati</taxon>
        <taxon>Thermoplasmatota</taxon>
        <taxon>Thermoplasmata</taxon>
        <taxon>Candidatus Thermoprofundales</taxon>
    </lineage>
</organism>
<proteinExistence type="predicted"/>
<keyword evidence="4" id="KW-0472">Membrane</keyword>
<dbReference type="Pfam" id="PF00127">
    <property type="entry name" value="Copper-bind"/>
    <property type="match status" value="1"/>
</dbReference>
<dbReference type="PANTHER" id="PTHR36507">
    <property type="entry name" value="BLL1555 PROTEIN"/>
    <property type="match status" value="1"/>
</dbReference>
<dbReference type="Gene3D" id="2.60.120.260">
    <property type="entry name" value="Galactose-binding domain-like"/>
    <property type="match status" value="1"/>
</dbReference>
<feature type="region of interest" description="Disordered" evidence="3">
    <location>
        <begin position="1163"/>
        <end position="1191"/>
    </location>
</feature>
<dbReference type="Proteomes" id="UP000589516">
    <property type="component" value="Unassembled WGS sequence"/>
</dbReference>
<dbReference type="EMBL" id="DUAV01000002">
    <property type="protein sequence ID" value="HIG62942.1"/>
    <property type="molecule type" value="Genomic_DNA"/>
</dbReference>
<accession>A0A7C7ZCK8</accession>
<dbReference type="SUPFAM" id="SSF49503">
    <property type="entry name" value="Cupredoxins"/>
    <property type="match status" value="1"/>
</dbReference>
<keyword evidence="2" id="KW-0186">Copper</keyword>
<feature type="transmembrane region" description="Helical" evidence="4">
    <location>
        <begin position="12"/>
        <end position="34"/>
    </location>
</feature>
<dbReference type="GO" id="GO:0005507">
    <property type="term" value="F:copper ion binding"/>
    <property type="evidence" value="ECO:0007669"/>
    <property type="project" value="InterPro"/>
</dbReference>
<dbReference type="SUPFAM" id="SSF101898">
    <property type="entry name" value="NHL repeat"/>
    <property type="match status" value="1"/>
</dbReference>
<keyword evidence="4" id="KW-1133">Transmembrane helix</keyword>
<keyword evidence="1" id="KW-0479">Metal-binding</keyword>
<evidence type="ECO:0000256" key="2">
    <source>
        <dbReference type="ARBA" id="ARBA00023008"/>
    </source>
</evidence>
<evidence type="ECO:0000259" key="5">
    <source>
        <dbReference type="Pfam" id="PF00127"/>
    </source>
</evidence>
<gene>
    <name evidence="6" type="ORF">EYQ16_00230</name>
</gene>
<evidence type="ECO:0000256" key="1">
    <source>
        <dbReference type="ARBA" id="ARBA00022723"/>
    </source>
</evidence>
<name>A0A7C7ZCK8_9ARCH</name>
<dbReference type="Gene3D" id="2.60.40.420">
    <property type="entry name" value="Cupredoxins - blue copper proteins"/>
    <property type="match status" value="1"/>
</dbReference>
<sequence>MQETRTENAIAWTARLVAFVVAVTMVTSTFVLLAPNAAAKTGGPDTFGYNFTDSTESDGKVSYDWIDILSTGTSIGNPGDYVTSAFDMGFTITYYDEDYDEFYLGGDNGWFSFDAPSVSYAWVPYLMPYANVAGTMLAPYWQDYRYCASDADIKYETLGTAPDRKLVITWNKMNMYYYCSSSDTTTFQAIVYENGNIVYQYQDGTFYGAGSYETVSVGIQAKGSGPGLSYAYSQMSSSYNNKAILFYPPPPPVDQLKLDSPSIPDPFSLATENTMSTNVINKGTDTQTDVGVNAKVFSTAINTVLDEDFDSGAGDFTSSATHGANVWTGDINDSQGAHTSNYNYGDDYYNDGDTSDRSMSSGRKEGTVGGMFNDNARIHHDGSDLYIADRLNGKVWKLDSNNQGTTFLSGLTNPIDVTTDPSGNVYVLGRCSGTGYLFCTTTWVKKFSSSGTLLWTSSSTAIKYGMALTYYDGQVFALQVFYTTANTKVIILDADDGTTDGSFTYGNGKSRYYYWEDLDADDDTGDIWMVYRHYSQSALRKYTRSSSGTYSANSYTHCQYSGSGYLYYPSSVDVYEGAVYTSGYYYSSFYGGLKKISTTGCSWSTVVSQYGGGWNTYVGSVAMTDTHVYVSSAYLYREYYVYNAYDKVGYYDLSDGSLDKVIGPMDAMLSHLTTPSIDASTAVGMTLKFKHSYFFYFRYEGAIMEASTDGGTTWSYIEKDKFTTGGYVRGTNGMIISWYNTPEEVVNKQAFTYYAYAGGNGGFNAGCRQQCQWDYTEVDLTEFTGYPDVKVRWTVAYNQYWYSSAWLYYNSYFRLDDVSIDLIDIDQTFVDETKTIASIAYKETTAVDFTPFTPAANGLKSGDMVGVSMSIIDDYGDEDISDNRFNAFRDVKFVIFSENFNDCDASDWIFGRDSSGASIWSADSNDATSAPCSLDSGRKYDQTSPGDPWASTGNLNLKMPVSAELTFQHSYYFYYTYDGVVVEISEDGGETWDSFEPVGGYTQSIYNYAYYANPLRGYPAFSYYGSAGGSFTYTPSPQAWEKKTFDLTPYVGQDDVRVRWHVGWSSVAFGTYSNGFYRLDDIAITGVVYNDNLAISAPDVVDPIPINGSPDIGTTVINAGVNPQLAGKSMARLTIGTEDVTNLVAEDHDSYTTSNHPWTSSYTTPGSSWSSQPGWTFPSGQDGFDGSDAWGPGNSNGGEFAMYYAGGEGFLVTESYDLSSAPDDAKMTMQHRWNFHWTSGMGYNPNGGIVEISTDYDSSTAGSETWTTVVPSSGYNGQIYNYAGWGNPLYGQDAFVGTSGGSSEWPNGDWVESEFSLADYIGEDNVAFRFHFGFWNYMWPYDGERWVIDNLNITGTDLADVVYQNTVTISGEGTGGAFAPGEAKDLNWNYHFSVPGQYKVRVEAWIDGYLDENGDVAVDEYTGDNKRDVSRETMFTVAYTDAEAEKMCAGCVNGGTGDLYADGWSTTLAKGTADWHTQTSQVYSGAASWGLGDDTFGSAYNGDDARLNSPSIDLSQATSSKMVFKHRYAFYASVSAFSAYYYEGGNVDISTAGPSGSSSTRSLVTPTQGNLYGGTIYNYLYYGNPLNNQPAFVSASGGWTESQARLDTFTGTGMDDTSVSFHLGGAYPNWDPAWFVDEVGIYALGFDIEQTSSSLPYKLELGEGSTITTSFKNVGMGDLGTGGPISSADIYAYAIDSDGNTVWSDSSYSISNLPMAAETGTFSISFPGISTPGMYTIGVKLATPGTGDNLKDLFATNNDASHMLLVGTEQDLGTPLLTGGENWADAAGEPASVGDGALSVSWDETDVVTDDMGISIVGQSSGYSPGYVEAVLGTTITWTNDDTITHTVTSTSGDWPEITLAAGESTSLTFSEVGTFTYYCSVHPMMAGTIVVVAAAVATEQARTNYVPLWTDDSYLMFWANYDMSAGNEIMVFAQQKGHSFDSGRTVALWSPNGFTIVDGNDHSDVGGSLTGDSGGAWNPYYIHLDTSKLGFNGLDYDPAPDNQYSFVFQAKGPLGSASIGGVKVVRTLEHGIFWDKVDHDTRVYEIYPSLSVDVVYTARNIGTLANVLEITPALVTGGSAYDTSDWSIYRAVTDSSSGAPVTTSSIDGTTSIPLDADQQVTITLSIWAPDFDWDTGEPAGNREFDIKLNGKDTANNADMDEPLSASLFIRPPQFSLTGISVDRLAVLEGDDNGVTIRVTAENDGNYAQDVLVVFYVYDPKGGKMVSFPDGMKRVTRIGDTEIARMAPTAVLSEQKMVDNKVLTYSTASVTWIDPFIPEKGAEKGNGGEYWDVTVYAQINPTLETEDIADGRTHHDEFLNQQDDNVISGTVSIVAASDSTPSFALTLFGLSMASLLAGLGVALRRREDA</sequence>
<feature type="transmembrane region" description="Helical" evidence="4">
    <location>
        <begin position="2343"/>
        <end position="2363"/>
    </location>
</feature>
<dbReference type="Gene3D" id="2.40.10.500">
    <property type="match status" value="1"/>
</dbReference>
<evidence type="ECO:0000256" key="4">
    <source>
        <dbReference type="SAM" id="Phobius"/>
    </source>
</evidence>
<reference evidence="7" key="1">
    <citation type="journal article" date="2019" name="bioRxiv">
        <title>Genome diversification in globally distributed novel marine Proteobacteria is linked to environmental adaptation.</title>
        <authorList>
            <person name="Zhou Z."/>
            <person name="Tran P.Q."/>
            <person name="Kieft K."/>
            <person name="Anantharaman K."/>
        </authorList>
    </citation>
    <scope>NUCLEOTIDE SEQUENCE [LARGE SCALE GENOMIC DNA]</scope>
</reference>
<dbReference type="PANTHER" id="PTHR36507:SF1">
    <property type="entry name" value="BLL1555 PROTEIN"/>
    <property type="match status" value="1"/>
</dbReference>
<evidence type="ECO:0000313" key="7">
    <source>
        <dbReference type="Proteomes" id="UP000589516"/>
    </source>
</evidence>
<keyword evidence="4" id="KW-0812">Transmembrane</keyword>
<comment type="caution">
    <text evidence="6">The sequence shown here is derived from an EMBL/GenBank/DDBJ whole genome shotgun (WGS) entry which is preliminary data.</text>
</comment>
<dbReference type="GO" id="GO:0009055">
    <property type="term" value="F:electron transfer activity"/>
    <property type="evidence" value="ECO:0007669"/>
    <property type="project" value="InterPro"/>
</dbReference>